<dbReference type="AlphaFoldDB" id="A0A9W7ZU09"/>
<comment type="caution">
    <text evidence="2">The sequence shown here is derived from an EMBL/GenBank/DDBJ whole genome shotgun (WGS) entry which is preliminary data.</text>
</comment>
<feature type="compositionally biased region" description="Low complexity" evidence="1">
    <location>
        <begin position="120"/>
        <end position="137"/>
    </location>
</feature>
<accession>A0A9W7ZU09</accession>
<organism evidence="2 3">
    <name type="scientific">Tieghemiomyces parasiticus</name>
    <dbReference type="NCBI Taxonomy" id="78921"/>
    <lineage>
        <taxon>Eukaryota</taxon>
        <taxon>Fungi</taxon>
        <taxon>Fungi incertae sedis</taxon>
        <taxon>Zoopagomycota</taxon>
        <taxon>Kickxellomycotina</taxon>
        <taxon>Dimargaritomycetes</taxon>
        <taxon>Dimargaritales</taxon>
        <taxon>Dimargaritaceae</taxon>
        <taxon>Tieghemiomyces</taxon>
    </lineage>
</organism>
<evidence type="ECO:0000313" key="2">
    <source>
        <dbReference type="EMBL" id="KAJ1916390.1"/>
    </source>
</evidence>
<sequence length="292" mass="31202">MANLYCCKCKAIVSASQLAEHRKACGSMQYVSVKQAPKSPALSVKPETPIATPEPMQSAPTPTAPPYTTLATASASPVTAHSTTSGVPKAANTAASTSGSDEPKKPVIPTVPKKAKLSKKTTPAAKSTPSTKSSTVKEPLHKKTSTLPSGTTPPVTPSKPLKAAKRKHSTVQSSPSEAAKKQRAAHEVKASLDSPPTPVEVPAKPKFVTSNTLTEWNNLPLTGQIDQDVKNVARLRLQELNLWFNLFDLVKFVKMQILHHPMNTYSPQGLDKACFEHIKLQSAGTNVEFVLD</sequence>
<evidence type="ECO:0000313" key="3">
    <source>
        <dbReference type="Proteomes" id="UP001150569"/>
    </source>
</evidence>
<feature type="region of interest" description="Disordered" evidence="1">
    <location>
        <begin position="36"/>
        <end position="204"/>
    </location>
</feature>
<keyword evidence="3" id="KW-1185">Reference proteome</keyword>
<feature type="compositionally biased region" description="Low complexity" evidence="1">
    <location>
        <begin position="58"/>
        <end position="77"/>
    </location>
</feature>
<name>A0A9W7ZU09_9FUNG</name>
<evidence type="ECO:0000256" key="1">
    <source>
        <dbReference type="SAM" id="MobiDB-lite"/>
    </source>
</evidence>
<protein>
    <submittedName>
        <fullName evidence="2">Uncharacterized protein</fullName>
    </submittedName>
</protein>
<dbReference type="Proteomes" id="UP001150569">
    <property type="component" value="Unassembled WGS sequence"/>
</dbReference>
<reference evidence="2" key="1">
    <citation type="submission" date="2022-07" db="EMBL/GenBank/DDBJ databases">
        <title>Phylogenomic reconstructions and comparative analyses of Kickxellomycotina fungi.</title>
        <authorList>
            <person name="Reynolds N.K."/>
            <person name="Stajich J.E."/>
            <person name="Barry K."/>
            <person name="Grigoriev I.V."/>
            <person name="Crous P."/>
            <person name="Smith M.E."/>
        </authorList>
    </citation>
    <scope>NUCLEOTIDE SEQUENCE</scope>
    <source>
        <strain evidence="2">RSA 861</strain>
    </source>
</reference>
<gene>
    <name evidence="2" type="ORF">IWQ60_008121</name>
</gene>
<dbReference type="EMBL" id="JANBPT010000586">
    <property type="protein sequence ID" value="KAJ1916390.1"/>
    <property type="molecule type" value="Genomic_DNA"/>
</dbReference>
<feature type="compositionally biased region" description="Basic and acidic residues" evidence="1">
    <location>
        <begin position="178"/>
        <end position="190"/>
    </location>
</feature>
<proteinExistence type="predicted"/>